<feature type="compositionally biased region" description="Basic and acidic residues" evidence="5">
    <location>
        <begin position="7"/>
        <end position="23"/>
    </location>
</feature>
<evidence type="ECO:0000256" key="1">
    <source>
        <dbReference type="ARBA" id="ARBA00022679"/>
    </source>
</evidence>
<dbReference type="AlphaFoldDB" id="A0A8J2WLB9"/>
<comment type="similarity">
    <text evidence="4">Belongs to the UPL family. K-HECT subfamily.</text>
</comment>
<comment type="caution">
    <text evidence="3">Lacks conserved residue(s) required for the propagation of feature annotation.</text>
</comment>
<dbReference type="Proteomes" id="UP000789390">
    <property type="component" value="Unassembled WGS sequence"/>
</dbReference>
<dbReference type="SUPFAM" id="SSF56204">
    <property type="entry name" value="Hect, E3 ligase catalytic domain"/>
    <property type="match status" value="1"/>
</dbReference>
<comment type="function">
    <text evidence="4">E3 ubiquitin-protein ligase which accepts ubiquitin from an E2 ubiquitin-conjugating enzyme in the form of a thioester and then directly transfers the ubiquitin to targeted substrates.</text>
</comment>
<feature type="compositionally biased region" description="Polar residues" evidence="5">
    <location>
        <begin position="286"/>
        <end position="303"/>
    </location>
</feature>
<dbReference type="GO" id="GO:0009966">
    <property type="term" value="P:regulation of signal transduction"/>
    <property type="evidence" value="ECO:0007669"/>
    <property type="project" value="UniProtKB-ARBA"/>
</dbReference>
<dbReference type="InterPro" id="IPR035983">
    <property type="entry name" value="Hect_E3_ubiquitin_ligase"/>
</dbReference>
<keyword evidence="2 3" id="KW-0833">Ubl conjugation pathway</keyword>
<evidence type="ECO:0000313" key="8">
    <source>
        <dbReference type="Proteomes" id="UP000789390"/>
    </source>
</evidence>
<feature type="compositionally biased region" description="Polar residues" evidence="5">
    <location>
        <begin position="36"/>
        <end position="61"/>
    </location>
</feature>
<feature type="region of interest" description="Disordered" evidence="5">
    <location>
        <begin position="338"/>
        <end position="381"/>
    </location>
</feature>
<feature type="domain" description="HECT" evidence="6">
    <location>
        <begin position="797"/>
        <end position="956"/>
    </location>
</feature>
<dbReference type="EMBL" id="CAKKLH010000302">
    <property type="protein sequence ID" value="CAH0110300.1"/>
    <property type="molecule type" value="Genomic_DNA"/>
</dbReference>
<dbReference type="InterPro" id="IPR045322">
    <property type="entry name" value="HECTD1/TRIP12-like"/>
</dbReference>
<evidence type="ECO:0000313" key="7">
    <source>
        <dbReference type="EMBL" id="CAH0110300.1"/>
    </source>
</evidence>
<dbReference type="InterPro" id="IPR000569">
    <property type="entry name" value="HECT_dom"/>
</dbReference>
<reference evidence="7" key="1">
    <citation type="submission" date="2021-11" db="EMBL/GenBank/DDBJ databases">
        <authorList>
            <person name="Schell T."/>
        </authorList>
    </citation>
    <scope>NUCLEOTIDE SEQUENCE</scope>
    <source>
        <strain evidence="7">M5</strain>
    </source>
</reference>
<dbReference type="UniPathway" id="UPA00143"/>
<feature type="region of interest" description="Disordered" evidence="5">
    <location>
        <begin position="283"/>
        <end position="303"/>
    </location>
</feature>
<dbReference type="PANTHER" id="PTHR45670:SF1">
    <property type="entry name" value="E3 UBIQUITIN-PROTEIN LIGASE HECTD1"/>
    <property type="match status" value="1"/>
</dbReference>
<dbReference type="GO" id="GO:0061630">
    <property type="term" value="F:ubiquitin protein ligase activity"/>
    <property type="evidence" value="ECO:0007669"/>
    <property type="project" value="UniProtKB-UniRule"/>
</dbReference>
<feature type="compositionally biased region" description="Polar residues" evidence="5">
    <location>
        <begin position="369"/>
        <end position="381"/>
    </location>
</feature>
<dbReference type="OrthoDB" id="6405295at2759"/>
<protein>
    <recommendedName>
        <fullName evidence="4">E3 ubiquitin-protein ligase</fullName>
        <ecNumber evidence="4">2.3.2.26</ecNumber>
    </recommendedName>
</protein>
<sequence length="966" mass="108116">MNSNSKQLDRNKHSKSKPPEIRAQKTSKKKHDDADNQSLSSRKQDDLTPSTSRSYTNTLEQPLTRRPLKNNSNEDTIGRVYAESNHIPWVLPKREKPDAQRKNFSIARDPRMTEKPIMEHDGNDMEEDDMEEDFKKDESVSVFKSMIDIEYVKNENDDLGLEGNSVLHELIEAKDHDTTTWKSNRDRFNTLCKQNDNFCAKYSMQITNEEAQMLTNRVKNPGNQRVKMTERYDAESARLPSTGSENAAVLPPLNLPPLVGPPTGLSDVAEQVPLAAVHASAVDDPSVQQRSSSSARTRVPVVSTSKATTAANVATLTLAKHPHTLVASTTPRVQQPRAATSLTKIHVQPSQTPVASTSTRDRQPRAATAPTSETTSNGQQQNLQFAKAGEKTNRRKCYWCLLPDHLYRSCPFPYPFPSGIMEPPIGLIPPNNLADANEVDQWTANALRTHSRHATPPRCVDKNSCQAIAVRLQRRDEDALCKLRKVMSTASFTPQQWAISNLPETLLQYLSEDADNEGSKRKQDFVKKLTYFPPESPFTKVAALNKLVFSCLADLDDLARSNLNYVFDDVLSPDAVPERTSASLCLLRELFMLCISNSQLKHWSINQFVRQGLTDRATALMTKPSVSHKFPSALAHLADEFSFLFSTQIRLFRLHSVALDNEHVVRYCSSWHPESAPLLSNTTDSRNDYAVKFPVLRANLLRAFANILATTSDNQARLSFYWVRRNTEPHTSWVGFFPAVERTVKPSCPLTAAQVKRGGRAQQSWNFWLDLRIRPEFLASMVGVGVGLGADAPSANELEAILGCFHTVIDRAHLQPLCPEDMSAALCGMNETSDEANAEWTYDNLTKSWQSDYVFASKSEVTIWFFQTLAEFKRFQRRQLLRFVTGSPHLPFGGFKCFSPRLAVGLLIFVAAADDVDLLPNVTARIVGLPEYASQLALAAGLQRAMDLVSNGLDSLSYLSFYVIQK</sequence>
<comment type="catalytic activity">
    <reaction evidence="4">
        <text>S-ubiquitinyl-[E2 ubiquitin-conjugating enzyme]-L-cysteine + [acceptor protein]-L-lysine = [E2 ubiquitin-conjugating enzyme]-L-cysteine + N(6)-ubiquitinyl-[acceptor protein]-L-lysine.</text>
        <dbReference type="EC" id="2.3.2.26"/>
    </reaction>
</comment>
<name>A0A8J2WLB9_9CRUS</name>
<accession>A0A8J2WLB9</accession>
<organism evidence="7 8">
    <name type="scientific">Daphnia galeata</name>
    <dbReference type="NCBI Taxonomy" id="27404"/>
    <lineage>
        <taxon>Eukaryota</taxon>
        <taxon>Metazoa</taxon>
        <taxon>Ecdysozoa</taxon>
        <taxon>Arthropoda</taxon>
        <taxon>Crustacea</taxon>
        <taxon>Branchiopoda</taxon>
        <taxon>Diplostraca</taxon>
        <taxon>Cladocera</taxon>
        <taxon>Anomopoda</taxon>
        <taxon>Daphniidae</taxon>
        <taxon>Daphnia</taxon>
    </lineage>
</organism>
<proteinExistence type="inferred from homology"/>
<comment type="pathway">
    <text evidence="4">Protein modification; protein ubiquitination.</text>
</comment>
<dbReference type="GO" id="GO:0043161">
    <property type="term" value="P:proteasome-mediated ubiquitin-dependent protein catabolic process"/>
    <property type="evidence" value="ECO:0007669"/>
    <property type="project" value="TreeGrafter"/>
</dbReference>
<feature type="compositionally biased region" description="Polar residues" evidence="5">
    <location>
        <begin position="338"/>
        <end position="358"/>
    </location>
</feature>
<feature type="region of interest" description="Disordered" evidence="5">
    <location>
        <begin position="1"/>
        <end position="75"/>
    </location>
</feature>
<evidence type="ECO:0000256" key="5">
    <source>
        <dbReference type="SAM" id="MobiDB-lite"/>
    </source>
</evidence>
<dbReference type="PROSITE" id="PS50237">
    <property type="entry name" value="HECT"/>
    <property type="match status" value="1"/>
</dbReference>
<dbReference type="Gene3D" id="3.30.2410.10">
    <property type="entry name" value="Hect, E3 ligase catalytic domain"/>
    <property type="match status" value="1"/>
</dbReference>
<evidence type="ECO:0000256" key="3">
    <source>
        <dbReference type="PROSITE-ProRule" id="PRU00104"/>
    </source>
</evidence>
<dbReference type="Pfam" id="PF00632">
    <property type="entry name" value="HECT"/>
    <property type="match status" value="1"/>
</dbReference>
<evidence type="ECO:0000259" key="6">
    <source>
        <dbReference type="PROSITE" id="PS50237"/>
    </source>
</evidence>
<comment type="caution">
    <text evidence="7">The sequence shown here is derived from an EMBL/GenBank/DDBJ whole genome shotgun (WGS) entry which is preliminary data.</text>
</comment>
<dbReference type="PANTHER" id="PTHR45670">
    <property type="entry name" value="E3 UBIQUITIN-PROTEIN LIGASE TRIP12"/>
    <property type="match status" value="1"/>
</dbReference>
<keyword evidence="8" id="KW-1185">Reference proteome</keyword>
<gene>
    <name evidence="7" type="ORF">DGAL_LOCUS13863</name>
</gene>
<evidence type="ECO:0000256" key="2">
    <source>
        <dbReference type="ARBA" id="ARBA00022786"/>
    </source>
</evidence>
<dbReference type="EC" id="2.3.2.26" evidence="4"/>
<keyword evidence="1 4" id="KW-0808">Transferase</keyword>
<evidence type="ECO:0000256" key="4">
    <source>
        <dbReference type="RuleBase" id="RU369009"/>
    </source>
</evidence>
<dbReference type="GO" id="GO:0000209">
    <property type="term" value="P:protein polyubiquitination"/>
    <property type="evidence" value="ECO:0007669"/>
    <property type="project" value="TreeGrafter"/>
</dbReference>